<dbReference type="OrthoDB" id="9764804at2"/>
<dbReference type="CDD" id="cd15482">
    <property type="entry name" value="Sialidase_non-viral"/>
    <property type="match status" value="1"/>
</dbReference>
<dbReference type="RefSeq" id="WP_143984532.1">
    <property type="nucleotide sequence ID" value="NZ_CP041692.1"/>
</dbReference>
<dbReference type="InterPro" id="IPR015943">
    <property type="entry name" value="WD40/YVTN_repeat-like_dom_sf"/>
</dbReference>
<dbReference type="InterPro" id="IPR002860">
    <property type="entry name" value="BNR_rpt"/>
</dbReference>
<dbReference type="PANTHER" id="PTHR43739:SF5">
    <property type="entry name" value="EXO-ALPHA-SIALIDASE"/>
    <property type="match status" value="1"/>
</dbReference>
<dbReference type="SUPFAM" id="SSF110296">
    <property type="entry name" value="Oligoxyloglucan reducing end-specific cellobiohydrolase"/>
    <property type="match status" value="1"/>
</dbReference>
<evidence type="ECO:0000313" key="1">
    <source>
        <dbReference type="EMBL" id="QDP94543.1"/>
    </source>
</evidence>
<organism evidence="1 2">
    <name type="scientific">Microlunatus elymi</name>
    <dbReference type="NCBI Taxonomy" id="2596828"/>
    <lineage>
        <taxon>Bacteria</taxon>
        <taxon>Bacillati</taxon>
        <taxon>Actinomycetota</taxon>
        <taxon>Actinomycetes</taxon>
        <taxon>Propionibacteriales</taxon>
        <taxon>Propionibacteriaceae</taxon>
        <taxon>Microlunatus</taxon>
    </lineage>
</organism>
<dbReference type="InterPro" id="IPR052025">
    <property type="entry name" value="Xyloglucanase_GH74"/>
</dbReference>
<dbReference type="EMBL" id="CP041692">
    <property type="protein sequence ID" value="QDP94543.1"/>
    <property type="molecule type" value="Genomic_DNA"/>
</dbReference>
<name>A0A516PTQ8_9ACTN</name>
<evidence type="ECO:0000313" key="2">
    <source>
        <dbReference type="Proteomes" id="UP000319263"/>
    </source>
</evidence>
<dbReference type="AlphaFoldDB" id="A0A516PTQ8"/>
<accession>A0A516PTQ8</accession>
<gene>
    <name evidence="1" type="ORF">FOE78_00185</name>
</gene>
<protein>
    <submittedName>
        <fullName evidence="1">Exo-alpha-sialidase</fullName>
    </submittedName>
</protein>
<dbReference type="Gene3D" id="2.130.10.10">
    <property type="entry name" value="YVTN repeat-like/Quinoprotein amine dehydrogenase"/>
    <property type="match status" value="1"/>
</dbReference>
<dbReference type="Pfam" id="PF02012">
    <property type="entry name" value="BNR"/>
    <property type="match status" value="1"/>
</dbReference>
<reference evidence="1 2" key="1">
    <citation type="submission" date="2019-07" db="EMBL/GenBank/DDBJ databases">
        <title>Microlunatus dokdonensis sp. nov. isolated from the rhizospheric soil of the wild plant Elymus tsukushiensis.</title>
        <authorList>
            <person name="Ghim S.-Y."/>
            <person name="Hwang Y.-J."/>
            <person name="Son J.-S."/>
            <person name="Shin J.-H."/>
        </authorList>
    </citation>
    <scope>NUCLEOTIDE SEQUENCE [LARGE SCALE GENOMIC DNA]</scope>
    <source>
        <strain evidence="1 2">KUDC0627</strain>
    </source>
</reference>
<dbReference type="Proteomes" id="UP000319263">
    <property type="component" value="Chromosome"/>
</dbReference>
<proteinExistence type="predicted"/>
<sequence>MSEAVLLVGTRKGLWIGRSDERRTAWEFDDPRFLMEAVYGVGVDTRGDRPRIFVSGTSEHWGPGVYYSDDLGRTWTETQGAAVRFEPDLGASVERVWQIQPASAAEPDVIYAGTQPSALFRSEDRGESFQLIRPLWDHPHREHWDAGYGGQAIHTIVPNPKDKDRLTVAMSTGGVYRTSDAGQSWAPANVGIKAYFMPDPWPEYGQCVHKVAAHPTNPDRMYAQNHHGVYRSDDGGEHWNSIAEGLPSDFGFPIVVHPNQPDTVFVFPLVADGQRIPPEGRARVWRSTDAGEHWTATDDGLPDSFYAAVMRDAFSADNAADAGLYFGARDGTLYGTTDDGEHWQQLAAHLPDIYSVRAVVA</sequence>
<dbReference type="KEGG" id="mik:FOE78_00185"/>
<dbReference type="PANTHER" id="PTHR43739">
    <property type="entry name" value="XYLOGLUCANASE (EUROFUNG)"/>
    <property type="match status" value="1"/>
</dbReference>
<dbReference type="GO" id="GO:0010411">
    <property type="term" value="P:xyloglucan metabolic process"/>
    <property type="evidence" value="ECO:0007669"/>
    <property type="project" value="TreeGrafter"/>
</dbReference>
<keyword evidence="2" id="KW-1185">Reference proteome</keyword>